<organism evidence="2 3">
    <name type="scientific">Penicillium angulare</name>
    <dbReference type="NCBI Taxonomy" id="116970"/>
    <lineage>
        <taxon>Eukaryota</taxon>
        <taxon>Fungi</taxon>
        <taxon>Dikarya</taxon>
        <taxon>Ascomycota</taxon>
        <taxon>Pezizomycotina</taxon>
        <taxon>Eurotiomycetes</taxon>
        <taxon>Eurotiomycetidae</taxon>
        <taxon>Eurotiales</taxon>
        <taxon>Aspergillaceae</taxon>
        <taxon>Penicillium</taxon>
    </lineage>
</organism>
<dbReference type="EMBL" id="JAPQKH010000007">
    <property type="protein sequence ID" value="KAJ5087469.1"/>
    <property type="molecule type" value="Genomic_DNA"/>
</dbReference>
<comment type="caution">
    <text evidence="2">The sequence shown here is derived from an EMBL/GenBank/DDBJ whole genome shotgun (WGS) entry which is preliminary data.</text>
</comment>
<reference evidence="2" key="1">
    <citation type="submission" date="2022-11" db="EMBL/GenBank/DDBJ databases">
        <authorList>
            <person name="Petersen C."/>
        </authorList>
    </citation>
    <scope>NUCLEOTIDE SEQUENCE</scope>
    <source>
        <strain evidence="2">IBT 30069</strain>
    </source>
</reference>
<evidence type="ECO:0000313" key="2">
    <source>
        <dbReference type="EMBL" id="KAJ5087469.1"/>
    </source>
</evidence>
<evidence type="ECO:0000256" key="1">
    <source>
        <dbReference type="SAM" id="MobiDB-lite"/>
    </source>
</evidence>
<dbReference type="OrthoDB" id="4369470at2759"/>
<dbReference type="AlphaFoldDB" id="A0A9W9ETA8"/>
<accession>A0A9W9ETA8</accession>
<feature type="region of interest" description="Disordered" evidence="1">
    <location>
        <begin position="191"/>
        <end position="212"/>
    </location>
</feature>
<proteinExistence type="predicted"/>
<dbReference type="Proteomes" id="UP001149165">
    <property type="component" value="Unassembled WGS sequence"/>
</dbReference>
<protein>
    <submittedName>
        <fullName evidence="2">Uncharacterized protein</fullName>
    </submittedName>
</protein>
<name>A0A9W9ETA8_9EURO</name>
<keyword evidence="3" id="KW-1185">Reference proteome</keyword>
<feature type="compositionally biased region" description="Basic and acidic residues" evidence="1">
    <location>
        <begin position="195"/>
        <end position="204"/>
    </location>
</feature>
<evidence type="ECO:0000313" key="3">
    <source>
        <dbReference type="Proteomes" id="UP001149165"/>
    </source>
</evidence>
<gene>
    <name evidence="2" type="ORF">N7456_011085</name>
</gene>
<reference evidence="2" key="2">
    <citation type="journal article" date="2023" name="IMA Fungus">
        <title>Comparative genomic study of the Penicillium genus elucidates a diverse pangenome and 15 lateral gene transfer events.</title>
        <authorList>
            <person name="Petersen C."/>
            <person name="Sorensen T."/>
            <person name="Nielsen M.R."/>
            <person name="Sondergaard T.E."/>
            <person name="Sorensen J.L."/>
            <person name="Fitzpatrick D.A."/>
            <person name="Frisvad J.C."/>
            <person name="Nielsen K.L."/>
        </authorList>
    </citation>
    <scope>NUCLEOTIDE SEQUENCE</scope>
    <source>
        <strain evidence="2">IBT 30069</strain>
    </source>
</reference>
<sequence length="272" mass="30770">MAPKKRGNAFPKVFDTNGDIRADRTPMDPAPLALAHGLPFFFMYRGYYVLCGNRHAHLMGLHQIRQKVHLKKTPDYPVFSIGAVVAPRSFLSQKRSVIRQFYSWTSANASFPIECESDGGYDIMGTDHTQGTLYWTGRKLAIQRLFRVKGYNVRCGPGDAALVDIAPADLFKGTDFDYNLSLKKPYDGPFVGRSDASKSPKKDTPPPWESLASMEPVNQNVKQMVIDNYAQHAEDCLHALEGTQWCLISIHQKIIILGSKWRYLRWMNSIID</sequence>